<name>A0ABT1I1T6_STRSD</name>
<feature type="compositionally biased region" description="Acidic residues" evidence="3">
    <location>
        <begin position="146"/>
        <end position="156"/>
    </location>
</feature>
<feature type="compositionally biased region" description="Basic and acidic residues" evidence="3">
    <location>
        <begin position="157"/>
        <end position="167"/>
    </location>
</feature>
<organism evidence="6 7">
    <name type="scientific">Streptoalloteichus tenebrarius (strain ATCC 17920 / DSM 40477 / JCM 4838 / CBS 697.72 / NBRC 16177 / NCIMB 11028 / NRRL B-12390 / A12253. 1 / ISP 5477)</name>
    <name type="common">Streptomyces tenebrarius</name>
    <dbReference type="NCBI Taxonomy" id="1933"/>
    <lineage>
        <taxon>Bacteria</taxon>
        <taxon>Bacillati</taxon>
        <taxon>Actinomycetota</taxon>
        <taxon>Actinomycetes</taxon>
        <taxon>Pseudonocardiales</taxon>
        <taxon>Pseudonocardiaceae</taxon>
        <taxon>Streptoalloteichus</taxon>
    </lineage>
</organism>
<dbReference type="InterPro" id="IPR045851">
    <property type="entry name" value="AMP-bd_C_sf"/>
</dbReference>
<evidence type="ECO:0000259" key="5">
    <source>
        <dbReference type="Pfam" id="PF13193"/>
    </source>
</evidence>
<accession>A0ABT1I1T6</accession>
<evidence type="ECO:0000313" key="6">
    <source>
        <dbReference type="EMBL" id="MCP2261701.1"/>
    </source>
</evidence>
<protein>
    <submittedName>
        <fullName evidence="6">4-coumarate--CoA ligase</fullName>
    </submittedName>
</protein>
<keyword evidence="7" id="KW-1185">Reference proteome</keyword>
<proteinExistence type="inferred from homology"/>
<comment type="caution">
    <text evidence="6">The sequence shown here is derived from an EMBL/GenBank/DDBJ whole genome shotgun (WGS) entry which is preliminary data.</text>
</comment>
<evidence type="ECO:0000256" key="1">
    <source>
        <dbReference type="ARBA" id="ARBA00006432"/>
    </source>
</evidence>
<dbReference type="EMBL" id="JAMTCP010000047">
    <property type="protein sequence ID" value="MCP2261701.1"/>
    <property type="molecule type" value="Genomic_DNA"/>
</dbReference>
<dbReference type="Gene3D" id="3.40.50.12780">
    <property type="entry name" value="N-terminal domain of ligase-like"/>
    <property type="match status" value="1"/>
</dbReference>
<comment type="similarity">
    <text evidence="1">Belongs to the ATP-dependent AMP-binding enzyme family.</text>
</comment>
<dbReference type="Pfam" id="PF00501">
    <property type="entry name" value="AMP-binding"/>
    <property type="match status" value="1"/>
</dbReference>
<dbReference type="InterPro" id="IPR000873">
    <property type="entry name" value="AMP-dep_synth/lig_dom"/>
</dbReference>
<gene>
    <name evidence="6" type="ORF">LX15_005427</name>
</gene>
<keyword evidence="2 6" id="KW-0436">Ligase</keyword>
<dbReference type="Proteomes" id="UP001205311">
    <property type="component" value="Unassembled WGS sequence"/>
</dbReference>
<dbReference type="PANTHER" id="PTHR24096">
    <property type="entry name" value="LONG-CHAIN-FATTY-ACID--COA LIGASE"/>
    <property type="match status" value="1"/>
</dbReference>
<evidence type="ECO:0000259" key="4">
    <source>
        <dbReference type="Pfam" id="PF00501"/>
    </source>
</evidence>
<sequence>MVLRSPFPDVVVPDVPLHELLFAELGAHARHTALVDGATGRSISYGELAEMVDRVAAALAARGVGRGDVVAVLGPNIPHYAVVLHGVLRAGATATTINALYTAEEIAGQLADSGARLVFTVSPFLERVTAAADSTGVREIVLMDSADPDPDPDPDPASDRAAGDADTARAAGHTPLSDLLAHDGPPPDVVIDPATDVAVLPYSSGTTGRAKGVRLTHRNLVANLVQCQAVIPVTDRTRVLAVLPFFHIYGMQVTMNHALYNRGTVVTLPRFDLAEFLRVIAEHRTDRVYVAPPVVVALAKHPAVADADLSALEVLFSGAAPLDAELAASVRARLGCRVRQGYGMTELSPVSHAIPGDRDDIPPGTVGLMLPNMTAKLVDPATGEEVGPGVPGELLLRGPNVMAGYLNDEAATEAAFDDEGFLRTGDVAVVDGQGCFSIVDRVKELIKYKGYQVPPAELEALLLTHPGIADAAVVGVPDPEGGEAPKAFVVRQAGAGELTAEDIMAYVAARVAPHKKVRAVAFVDAVPKSPSGKILRRALRAGEEAAAAS</sequence>
<reference evidence="6 7" key="1">
    <citation type="submission" date="2022-06" db="EMBL/GenBank/DDBJ databases">
        <title>Genomic Encyclopedia of Archaeal and Bacterial Type Strains, Phase II (KMG-II): from individual species to whole genera.</title>
        <authorList>
            <person name="Goeker M."/>
        </authorList>
    </citation>
    <scope>NUCLEOTIDE SEQUENCE [LARGE SCALE GENOMIC DNA]</scope>
    <source>
        <strain evidence="6 7">DSM 40477</strain>
    </source>
</reference>
<dbReference type="SUPFAM" id="SSF56801">
    <property type="entry name" value="Acetyl-CoA synthetase-like"/>
    <property type="match status" value="1"/>
</dbReference>
<dbReference type="Pfam" id="PF13193">
    <property type="entry name" value="AMP-binding_C"/>
    <property type="match status" value="1"/>
</dbReference>
<feature type="domain" description="AMP-dependent synthetase/ligase" evidence="4">
    <location>
        <begin position="27"/>
        <end position="406"/>
    </location>
</feature>
<dbReference type="Gene3D" id="3.30.300.30">
    <property type="match status" value="1"/>
</dbReference>
<dbReference type="PANTHER" id="PTHR24096:SF149">
    <property type="entry name" value="AMP-BINDING DOMAIN-CONTAINING PROTEIN-RELATED"/>
    <property type="match status" value="1"/>
</dbReference>
<feature type="domain" description="AMP-binding enzyme C-terminal" evidence="5">
    <location>
        <begin position="457"/>
        <end position="533"/>
    </location>
</feature>
<feature type="region of interest" description="Disordered" evidence="3">
    <location>
        <begin position="143"/>
        <end position="168"/>
    </location>
</feature>
<dbReference type="RefSeq" id="WP_253672769.1">
    <property type="nucleotide sequence ID" value="NZ_JAMTCP010000047.1"/>
</dbReference>
<dbReference type="InterPro" id="IPR042099">
    <property type="entry name" value="ANL_N_sf"/>
</dbReference>
<dbReference type="InterPro" id="IPR020845">
    <property type="entry name" value="AMP-binding_CS"/>
</dbReference>
<evidence type="ECO:0000313" key="7">
    <source>
        <dbReference type="Proteomes" id="UP001205311"/>
    </source>
</evidence>
<dbReference type="GO" id="GO:0016874">
    <property type="term" value="F:ligase activity"/>
    <property type="evidence" value="ECO:0007669"/>
    <property type="project" value="UniProtKB-KW"/>
</dbReference>
<dbReference type="InterPro" id="IPR025110">
    <property type="entry name" value="AMP-bd_C"/>
</dbReference>
<evidence type="ECO:0000256" key="2">
    <source>
        <dbReference type="ARBA" id="ARBA00022598"/>
    </source>
</evidence>
<evidence type="ECO:0000256" key="3">
    <source>
        <dbReference type="SAM" id="MobiDB-lite"/>
    </source>
</evidence>
<dbReference type="PROSITE" id="PS00455">
    <property type="entry name" value="AMP_BINDING"/>
    <property type="match status" value="1"/>
</dbReference>